<proteinExistence type="predicted"/>
<gene>
    <name evidence="1" type="ORF">DPMN_053661</name>
</gene>
<sequence>MGSFGFAKETARRRDSIGIQGIRVRYPSSLRIDPLVLLRAQCIAPIHARITWVSYQYISSWVGNTLSISEISSARPGIEPGTSGMVDQSVTTRPPQNPNLISNLIHRVRN</sequence>
<keyword evidence="2" id="KW-1185">Reference proteome</keyword>
<dbReference type="Proteomes" id="UP000828390">
    <property type="component" value="Unassembled WGS sequence"/>
</dbReference>
<evidence type="ECO:0000313" key="1">
    <source>
        <dbReference type="EMBL" id="KAH3727718.1"/>
    </source>
</evidence>
<reference evidence="1" key="2">
    <citation type="submission" date="2020-11" db="EMBL/GenBank/DDBJ databases">
        <authorList>
            <person name="McCartney M.A."/>
            <person name="Auch B."/>
            <person name="Kono T."/>
            <person name="Mallez S."/>
            <person name="Becker A."/>
            <person name="Gohl D.M."/>
            <person name="Silverstein K.A.T."/>
            <person name="Koren S."/>
            <person name="Bechman K.B."/>
            <person name="Herman A."/>
            <person name="Abrahante J.E."/>
            <person name="Garbe J."/>
        </authorList>
    </citation>
    <scope>NUCLEOTIDE SEQUENCE</scope>
    <source>
        <strain evidence="1">Duluth1</strain>
        <tissue evidence="1">Whole animal</tissue>
    </source>
</reference>
<accession>A0A9D4CNT3</accession>
<name>A0A9D4CNT3_DREPO</name>
<organism evidence="1 2">
    <name type="scientific">Dreissena polymorpha</name>
    <name type="common">Zebra mussel</name>
    <name type="synonym">Mytilus polymorpha</name>
    <dbReference type="NCBI Taxonomy" id="45954"/>
    <lineage>
        <taxon>Eukaryota</taxon>
        <taxon>Metazoa</taxon>
        <taxon>Spiralia</taxon>
        <taxon>Lophotrochozoa</taxon>
        <taxon>Mollusca</taxon>
        <taxon>Bivalvia</taxon>
        <taxon>Autobranchia</taxon>
        <taxon>Heteroconchia</taxon>
        <taxon>Euheterodonta</taxon>
        <taxon>Imparidentia</taxon>
        <taxon>Neoheterodontei</taxon>
        <taxon>Myida</taxon>
        <taxon>Dreissenoidea</taxon>
        <taxon>Dreissenidae</taxon>
        <taxon>Dreissena</taxon>
    </lineage>
</organism>
<evidence type="ECO:0000313" key="2">
    <source>
        <dbReference type="Proteomes" id="UP000828390"/>
    </source>
</evidence>
<dbReference type="EMBL" id="JAIWYP010000012">
    <property type="protein sequence ID" value="KAH3727718.1"/>
    <property type="molecule type" value="Genomic_DNA"/>
</dbReference>
<protein>
    <submittedName>
        <fullName evidence="1">Uncharacterized protein</fullName>
    </submittedName>
</protein>
<dbReference type="AlphaFoldDB" id="A0A9D4CNT3"/>
<comment type="caution">
    <text evidence="1">The sequence shown here is derived from an EMBL/GenBank/DDBJ whole genome shotgun (WGS) entry which is preliminary data.</text>
</comment>
<reference evidence="1" key="1">
    <citation type="journal article" date="2019" name="bioRxiv">
        <title>The Genome of the Zebra Mussel, Dreissena polymorpha: A Resource for Invasive Species Research.</title>
        <authorList>
            <person name="McCartney M.A."/>
            <person name="Auch B."/>
            <person name="Kono T."/>
            <person name="Mallez S."/>
            <person name="Zhang Y."/>
            <person name="Obille A."/>
            <person name="Becker A."/>
            <person name="Abrahante J.E."/>
            <person name="Garbe J."/>
            <person name="Badalamenti J.P."/>
            <person name="Herman A."/>
            <person name="Mangelson H."/>
            <person name="Liachko I."/>
            <person name="Sullivan S."/>
            <person name="Sone E.D."/>
            <person name="Koren S."/>
            <person name="Silverstein K.A.T."/>
            <person name="Beckman K.B."/>
            <person name="Gohl D.M."/>
        </authorList>
    </citation>
    <scope>NUCLEOTIDE SEQUENCE</scope>
    <source>
        <strain evidence="1">Duluth1</strain>
        <tissue evidence="1">Whole animal</tissue>
    </source>
</reference>